<sequence length="314" mass="35625">MPMDILGQSIPTIASLFGLTLHGLCDGPGPQNYPHHYQSLLPLPHTNRIGLGSPSAAAAAPMLGHLRRSSQRLPVANLAVYSIQSSHIEDDVAIIKHIQNSTKELKQGPVGKNLSSAEKRKFLVNTLLDLEDSKEGVYSTLDAWVAFEQEFPVASLKQALVALEKEEQWHRIVQVIKWMLSKGQGKTIRTYEQLVCALEKDNRADEACRIWELKIAHDLQSVPWRFCHLMLGIYYRNNRLDTLVKLFKNLEACGRKPPSKDIVRKVEDTYEMLGLVEEKKELLEKYKELFDKPSSNDRKKGRQFKKAEKNTKTG</sequence>
<dbReference type="STRING" id="65489.A0A0D3HQU1"/>
<feature type="compositionally biased region" description="Basic and acidic residues" evidence="1">
    <location>
        <begin position="305"/>
        <end position="314"/>
    </location>
</feature>
<dbReference type="PANTHER" id="PTHR47603:SF1">
    <property type="entry name" value="PPR CONTAINING-LIKE PROTEIN"/>
    <property type="match status" value="1"/>
</dbReference>
<evidence type="ECO:0000256" key="1">
    <source>
        <dbReference type="SAM" id="MobiDB-lite"/>
    </source>
</evidence>
<evidence type="ECO:0008006" key="4">
    <source>
        <dbReference type="Google" id="ProtNLM"/>
    </source>
</evidence>
<accession>A0A0D3HQU1</accession>
<reference evidence="2" key="2">
    <citation type="submission" date="2015-03" db="UniProtKB">
        <authorList>
            <consortium name="EnsemblPlants"/>
        </authorList>
    </citation>
    <scope>IDENTIFICATION</scope>
</reference>
<dbReference type="eggNOG" id="ENOG502QPWW">
    <property type="taxonomic scope" value="Eukaryota"/>
</dbReference>
<dbReference type="HOGENOM" id="CLU_049554_0_0_1"/>
<protein>
    <recommendedName>
        <fullName evidence="4">Pentacotripeptide-repeat region of PRORP domain-containing protein</fullName>
    </recommendedName>
</protein>
<keyword evidence="3" id="KW-1185">Reference proteome</keyword>
<dbReference type="PANTHER" id="PTHR47603">
    <property type="entry name" value="PPR CONTAINING-LIKE PROTEIN"/>
    <property type="match status" value="1"/>
</dbReference>
<organism evidence="2">
    <name type="scientific">Oryza barthii</name>
    <dbReference type="NCBI Taxonomy" id="65489"/>
    <lineage>
        <taxon>Eukaryota</taxon>
        <taxon>Viridiplantae</taxon>
        <taxon>Streptophyta</taxon>
        <taxon>Embryophyta</taxon>
        <taxon>Tracheophyta</taxon>
        <taxon>Spermatophyta</taxon>
        <taxon>Magnoliopsida</taxon>
        <taxon>Liliopsida</taxon>
        <taxon>Poales</taxon>
        <taxon>Poaceae</taxon>
        <taxon>BOP clade</taxon>
        <taxon>Oryzoideae</taxon>
        <taxon>Oryzeae</taxon>
        <taxon>Oryzinae</taxon>
        <taxon>Oryza</taxon>
    </lineage>
</organism>
<evidence type="ECO:0000313" key="3">
    <source>
        <dbReference type="Proteomes" id="UP000026960"/>
    </source>
</evidence>
<dbReference type="PaxDb" id="65489-OBART12G01250.1"/>
<dbReference type="Proteomes" id="UP000026960">
    <property type="component" value="Chromosome 12"/>
</dbReference>
<reference evidence="2" key="1">
    <citation type="journal article" date="2009" name="Rice">
        <title>De Novo Next Generation Sequencing of Plant Genomes.</title>
        <authorList>
            <person name="Rounsley S."/>
            <person name="Marri P.R."/>
            <person name="Yu Y."/>
            <person name="He R."/>
            <person name="Sisneros N."/>
            <person name="Goicoechea J.L."/>
            <person name="Lee S.J."/>
            <person name="Angelova A."/>
            <person name="Kudrna D."/>
            <person name="Luo M."/>
            <person name="Affourtit J."/>
            <person name="Desany B."/>
            <person name="Knight J."/>
            <person name="Niazi F."/>
            <person name="Egholm M."/>
            <person name="Wing R.A."/>
        </authorList>
    </citation>
    <scope>NUCLEOTIDE SEQUENCE [LARGE SCALE GENOMIC DNA]</scope>
    <source>
        <strain evidence="2">cv. IRGC 105608</strain>
    </source>
</reference>
<dbReference type="AlphaFoldDB" id="A0A0D3HQU1"/>
<feature type="region of interest" description="Disordered" evidence="1">
    <location>
        <begin position="292"/>
        <end position="314"/>
    </location>
</feature>
<name>A0A0D3HQU1_9ORYZ</name>
<dbReference type="InterPro" id="IPR011990">
    <property type="entry name" value="TPR-like_helical_dom_sf"/>
</dbReference>
<evidence type="ECO:0000313" key="2">
    <source>
        <dbReference type="EnsemblPlants" id="OBART12G01250.1"/>
    </source>
</evidence>
<dbReference type="Gene3D" id="1.25.40.10">
    <property type="entry name" value="Tetratricopeptide repeat domain"/>
    <property type="match status" value="1"/>
</dbReference>
<dbReference type="EnsemblPlants" id="OBART12G01250.1">
    <property type="protein sequence ID" value="OBART12G01250.1"/>
    <property type="gene ID" value="OBART12G01250"/>
</dbReference>
<dbReference type="Gramene" id="OBART12G01250.1">
    <property type="protein sequence ID" value="OBART12G01250.1"/>
    <property type="gene ID" value="OBART12G01250"/>
</dbReference>
<proteinExistence type="predicted"/>